<dbReference type="Proteomes" id="UP001172680">
    <property type="component" value="Unassembled WGS sequence"/>
</dbReference>
<keyword evidence="2" id="KW-1185">Reference proteome</keyword>
<comment type="caution">
    <text evidence="1">The sequence shown here is derived from an EMBL/GenBank/DDBJ whole genome shotgun (WGS) entry which is preliminary data.</text>
</comment>
<protein>
    <submittedName>
        <fullName evidence="1">Uncharacterized protein</fullName>
    </submittedName>
</protein>
<dbReference type="EMBL" id="JAPDRP010000010">
    <property type="protein sequence ID" value="KAJ9644098.1"/>
    <property type="molecule type" value="Genomic_DNA"/>
</dbReference>
<organism evidence="1 2">
    <name type="scientific">Coniosporium tulheliwenetii</name>
    <dbReference type="NCBI Taxonomy" id="3383036"/>
    <lineage>
        <taxon>Eukaryota</taxon>
        <taxon>Fungi</taxon>
        <taxon>Dikarya</taxon>
        <taxon>Ascomycota</taxon>
        <taxon>Pezizomycotina</taxon>
        <taxon>Dothideomycetes</taxon>
        <taxon>Dothideomycetes incertae sedis</taxon>
        <taxon>Coniosporium</taxon>
    </lineage>
</organism>
<evidence type="ECO:0000313" key="1">
    <source>
        <dbReference type="EMBL" id="KAJ9644098.1"/>
    </source>
</evidence>
<name>A0ACC2Z8I5_9PEZI</name>
<proteinExistence type="predicted"/>
<sequence length="241" mass="27077">MPTHPFLRPIRPSRSAPEDPPTLSPEDTGHTPKAIPENGRPPPTTPASPSVYSLPIVCADQGLDEKHASFRFGRASLFSNAKDAQSGQNIFIQPLNPQPQGEVHRASLFSNIRDAQSGQNVLQNMFTQPMNPQLHGDVLKHEASGPFDPRATIWNMPPLEDYYSLCHDFVTEVYGHNETRQMLQSEMQRRANVETQLFHQSTDLSSYVTACDSLQRENTLLRDEVYQLKSENNALRTEVSQ</sequence>
<reference evidence="1" key="1">
    <citation type="submission" date="2022-10" db="EMBL/GenBank/DDBJ databases">
        <title>Culturing micro-colonial fungi from biological soil crusts in the Mojave desert and describing Neophaeococcomyces mojavensis, and introducing the new genera and species Taxawa tesnikishii.</title>
        <authorList>
            <person name="Kurbessoian T."/>
            <person name="Stajich J.E."/>
        </authorList>
    </citation>
    <scope>NUCLEOTIDE SEQUENCE</scope>
    <source>
        <strain evidence="1">JES_115</strain>
    </source>
</reference>
<evidence type="ECO:0000313" key="2">
    <source>
        <dbReference type="Proteomes" id="UP001172680"/>
    </source>
</evidence>
<accession>A0ACC2Z8I5</accession>
<gene>
    <name evidence="1" type="ORF">H2199_003966</name>
</gene>